<name>A0ABN1VCF4_9MICO</name>
<dbReference type="SUPFAM" id="SSF103473">
    <property type="entry name" value="MFS general substrate transporter"/>
    <property type="match status" value="1"/>
</dbReference>
<feature type="transmembrane region" description="Helical" evidence="6">
    <location>
        <begin position="109"/>
        <end position="129"/>
    </location>
</feature>
<keyword evidence="2" id="KW-0813">Transport</keyword>
<dbReference type="PANTHER" id="PTHR42718">
    <property type="entry name" value="MAJOR FACILITATOR SUPERFAMILY MULTIDRUG TRANSPORTER MFSC"/>
    <property type="match status" value="1"/>
</dbReference>
<feature type="transmembrane region" description="Helical" evidence="6">
    <location>
        <begin position="78"/>
        <end position="97"/>
    </location>
</feature>
<evidence type="ECO:0000256" key="3">
    <source>
        <dbReference type="ARBA" id="ARBA00022692"/>
    </source>
</evidence>
<dbReference type="InterPro" id="IPR036259">
    <property type="entry name" value="MFS_trans_sf"/>
</dbReference>
<feature type="transmembrane region" description="Helical" evidence="6">
    <location>
        <begin position="404"/>
        <end position="423"/>
    </location>
</feature>
<feature type="transmembrane region" description="Helical" evidence="6">
    <location>
        <begin position="55"/>
        <end position="71"/>
    </location>
</feature>
<evidence type="ECO:0000313" key="9">
    <source>
        <dbReference type="Proteomes" id="UP001500943"/>
    </source>
</evidence>
<sequence>MLYRSVTRDQRLILIIAILASFVAFLDGSVINVALPAIRDELGGGLSTQQWVVDAYLITLGSLILLAGSLSDVFGRIVILRTGLVSFGVVSLLIAVAPTAELVIVLRGFQGIAGALLVPSSLALIMSTFRGAAQARAIGQWTAWTSAAFIIGPLLGGIFVDLISWRLVFAINVLPIAVTLWMLVVLGHRDERKKDTRIDYLGAILGIVGLGGPVFSLIEQGNYGWSSPAVFVPLVVGLLSLAAFIWWQRRAPQPMLPLELFRQRNFSMGNIATLFIYGGLALGGFIVVVYLQEVAGFGATQAALAFLPSSIAIILLSSYFGSLSGKFGPRIFMTLGPLLASIGYVTFLSMQESVNYFTQVLPGVVLFSVGMSMTVAPLTSAILGAISARQAGIGSAVNNAVSRIAGLITVALLGVIVVGPLTVENFHNVVILTAVLLFSGAMVSFVGIRNPARCEAKPTDVAPPLT</sequence>
<dbReference type="Proteomes" id="UP001500943">
    <property type="component" value="Unassembled WGS sequence"/>
</dbReference>
<evidence type="ECO:0000259" key="7">
    <source>
        <dbReference type="PROSITE" id="PS50850"/>
    </source>
</evidence>
<evidence type="ECO:0000256" key="6">
    <source>
        <dbReference type="SAM" id="Phobius"/>
    </source>
</evidence>
<reference evidence="8 9" key="1">
    <citation type="journal article" date="2019" name="Int. J. Syst. Evol. Microbiol.">
        <title>The Global Catalogue of Microorganisms (GCM) 10K type strain sequencing project: providing services to taxonomists for standard genome sequencing and annotation.</title>
        <authorList>
            <consortium name="The Broad Institute Genomics Platform"/>
            <consortium name="The Broad Institute Genome Sequencing Center for Infectious Disease"/>
            <person name="Wu L."/>
            <person name="Ma J."/>
        </authorList>
    </citation>
    <scope>NUCLEOTIDE SEQUENCE [LARGE SCALE GENOMIC DNA]</scope>
    <source>
        <strain evidence="8 9">JCM 12762</strain>
    </source>
</reference>
<dbReference type="PROSITE" id="PS50850">
    <property type="entry name" value="MFS"/>
    <property type="match status" value="1"/>
</dbReference>
<keyword evidence="5 6" id="KW-0472">Membrane</keyword>
<feature type="transmembrane region" description="Helical" evidence="6">
    <location>
        <begin position="198"/>
        <end position="218"/>
    </location>
</feature>
<dbReference type="InterPro" id="IPR020846">
    <property type="entry name" value="MFS_dom"/>
</dbReference>
<dbReference type="Gene3D" id="1.20.1720.10">
    <property type="entry name" value="Multidrug resistance protein D"/>
    <property type="match status" value="1"/>
</dbReference>
<evidence type="ECO:0000313" key="8">
    <source>
        <dbReference type="EMBL" id="GAA1205301.1"/>
    </source>
</evidence>
<feature type="transmembrane region" description="Helical" evidence="6">
    <location>
        <begin position="166"/>
        <end position="186"/>
    </location>
</feature>
<feature type="transmembrane region" description="Helical" evidence="6">
    <location>
        <begin position="356"/>
        <end position="383"/>
    </location>
</feature>
<dbReference type="Gene3D" id="1.20.1250.20">
    <property type="entry name" value="MFS general substrate transporter like domains"/>
    <property type="match status" value="1"/>
</dbReference>
<feature type="transmembrane region" description="Helical" evidence="6">
    <location>
        <begin position="331"/>
        <end position="350"/>
    </location>
</feature>
<feature type="transmembrane region" description="Helical" evidence="6">
    <location>
        <begin position="268"/>
        <end position="291"/>
    </location>
</feature>
<proteinExistence type="predicted"/>
<feature type="transmembrane region" description="Helical" evidence="6">
    <location>
        <begin position="297"/>
        <end position="319"/>
    </location>
</feature>
<feature type="domain" description="Major facilitator superfamily (MFS) profile" evidence="7">
    <location>
        <begin position="13"/>
        <end position="452"/>
    </location>
</feature>
<evidence type="ECO:0000256" key="1">
    <source>
        <dbReference type="ARBA" id="ARBA00004651"/>
    </source>
</evidence>
<gene>
    <name evidence="8" type="ORF">GCM10009655_00340</name>
</gene>
<dbReference type="InterPro" id="IPR011701">
    <property type="entry name" value="MFS"/>
</dbReference>
<comment type="caution">
    <text evidence="8">The sequence shown here is derived from an EMBL/GenBank/DDBJ whole genome shotgun (WGS) entry which is preliminary data.</text>
</comment>
<accession>A0ABN1VCF4</accession>
<keyword evidence="3 6" id="KW-0812">Transmembrane</keyword>
<dbReference type="PANTHER" id="PTHR42718:SF9">
    <property type="entry name" value="MAJOR FACILITATOR SUPERFAMILY MULTIDRUG TRANSPORTER MFSC"/>
    <property type="match status" value="1"/>
</dbReference>
<protein>
    <submittedName>
        <fullName evidence="8">MFS transporter</fullName>
    </submittedName>
</protein>
<keyword evidence="4 6" id="KW-1133">Transmembrane helix</keyword>
<dbReference type="EMBL" id="BAAAKW010000001">
    <property type="protein sequence ID" value="GAA1205301.1"/>
    <property type="molecule type" value="Genomic_DNA"/>
</dbReference>
<keyword evidence="9" id="KW-1185">Reference proteome</keyword>
<dbReference type="Pfam" id="PF07690">
    <property type="entry name" value="MFS_1"/>
    <property type="match status" value="1"/>
</dbReference>
<dbReference type="CDD" id="cd17321">
    <property type="entry name" value="MFS_MMR_MDR_like"/>
    <property type="match status" value="1"/>
</dbReference>
<organism evidence="8 9">
    <name type="scientific">Rhodoglobus aureus</name>
    <dbReference type="NCBI Taxonomy" id="191497"/>
    <lineage>
        <taxon>Bacteria</taxon>
        <taxon>Bacillati</taxon>
        <taxon>Actinomycetota</taxon>
        <taxon>Actinomycetes</taxon>
        <taxon>Micrococcales</taxon>
        <taxon>Microbacteriaceae</taxon>
        <taxon>Rhodoglobus</taxon>
    </lineage>
</organism>
<feature type="transmembrane region" description="Helical" evidence="6">
    <location>
        <begin position="141"/>
        <end position="160"/>
    </location>
</feature>
<evidence type="ECO:0000256" key="2">
    <source>
        <dbReference type="ARBA" id="ARBA00022448"/>
    </source>
</evidence>
<feature type="transmembrane region" description="Helical" evidence="6">
    <location>
        <begin position="230"/>
        <end position="247"/>
    </location>
</feature>
<evidence type="ECO:0000256" key="5">
    <source>
        <dbReference type="ARBA" id="ARBA00023136"/>
    </source>
</evidence>
<comment type="subcellular location">
    <subcellularLocation>
        <location evidence="1">Cell membrane</location>
        <topology evidence="1">Multi-pass membrane protein</topology>
    </subcellularLocation>
</comment>
<feature type="transmembrane region" description="Helical" evidence="6">
    <location>
        <begin position="429"/>
        <end position="448"/>
    </location>
</feature>
<evidence type="ECO:0000256" key="4">
    <source>
        <dbReference type="ARBA" id="ARBA00022989"/>
    </source>
</evidence>
<feature type="transmembrane region" description="Helical" evidence="6">
    <location>
        <begin position="12"/>
        <end position="35"/>
    </location>
</feature>